<comment type="caution">
    <text evidence="8">The sequence shown here is derived from an EMBL/GenBank/DDBJ whole genome shotgun (WGS) entry which is preliminary data.</text>
</comment>
<sequence>MFVLLRNAFINIIFVFFTLYLFVLGNLKKFVCPNCTRRYIHKNHLMSHLRYECGKEPSFICQYCSKSFHQKSNLKAHMKRCLQNAAKIYTCNTCRKSYMHKMTYKRHVKYELKFYRNRRYNAIDEAERKQFCCGGCNRWYKYLHNLKSHQKYECGKEPQFVCTYEGCTFKSKKKGNLKQHIFNKHGIDLIG</sequence>
<accession>A0A482V7L3</accession>
<keyword evidence="2" id="KW-0677">Repeat</keyword>
<keyword evidence="6" id="KW-1133">Transmembrane helix</keyword>
<reference evidence="8 9" key="1">
    <citation type="submission" date="2017-03" db="EMBL/GenBank/DDBJ databases">
        <title>Genome of the blue death feigning beetle - Asbolus verrucosus.</title>
        <authorList>
            <person name="Rider S.D."/>
        </authorList>
    </citation>
    <scope>NUCLEOTIDE SEQUENCE [LARGE SCALE GENOMIC DNA]</scope>
    <source>
        <strain evidence="8">Butters</strain>
        <tissue evidence="8">Head and leg muscle</tissue>
    </source>
</reference>
<dbReference type="OrthoDB" id="10004641at2759"/>
<evidence type="ECO:0000256" key="5">
    <source>
        <dbReference type="PROSITE-ProRule" id="PRU00042"/>
    </source>
</evidence>
<proteinExistence type="predicted"/>
<dbReference type="AlphaFoldDB" id="A0A482V7L3"/>
<protein>
    <recommendedName>
        <fullName evidence="7">C2H2-type domain-containing protein</fullName>
    </recommendedName>
</protein>
<dbReference type="GO" id="GO:0005634">
    <property type="term" value="C:nucleus"/>
    <property type="evidence" value="ECO:0007669"/>
    <property type="project" value="TreeGrafter"/>
</dbReference>
<evidence type="ECO:0000256" key="3">
    <source>
        <dbReference type="ARBA" id="ARBA00022771"/>
    </source>
</evidence>
<feature type="domain" description="C2H2-type" evidence="7">
    <location>
        <begin position="59"/>
        <end position="88"/>
    </location>
</feature>
<name>A0A482V7L3_ASBVE</name>
<feature type="transmembrane region" description="Helical" evidence="6">
    <location>
        <begin position="7"/>
        <end position="27"/>
    </location>
</feature>
<feature type="domain" description="C2H2-type" evidence="7">
    <location>
        <begin position="30"/>
        <end position="57"/>
    </location>
</feature>
<dbReference type="GO" id="GO:0000977">
    <property type="term" value="F:RNA polymerase II transcription regulatory region sequence-specific DNA binding"/>
    <property type="evidence" value="ECO:0007669"/>
    <property type="project" value="TreeGrafter"/>
</dbReference>
<organism evidence="8 9">
    <name type="scientific">Asbolus verrucosus</name>
    <name type="common">Desert ironclad beetle</name>
    <dbReference type="NCBI Taxonomy" id="1661398"/>
    <lineage>
        <taxon>Eukaryota</taxon>
        <taxon>Metazoa</taxon>
        <taxon>Ecdysozoa</taxon>
        <taxon>Arthropoda</taxon>
        <taxon>Hexapoda</taxon>
        <taxon>Insecta</taxon>
        <taxon>Pterygota</taxon>
        <taxon>Neoptera</taxon>
        <taxon>Endopterygota</taxon>
        <taxon>Coleoptera</taxon>
        <taxon>Polyphaga</taxon>
        <taxon>Cucujiformia</taxon>
        <taxon>Tenebrionidae</taxon>
        <taxon>Pimeliinae</taxon>
        <taxon>Asbolus</taxon>
    </lineage>
</organism>
<dbReference type="InterPro" id="IPR036236">
    <property type="entry name" value="Znf_C2H2_sf"/>
</dbReference>
<dbReference type="SUPFAM" id="SSF57667">
    <property type="entry name" value="beta-beta-alpha zinc fingers"/>
    <property type="match status" value="2"/>
</dbReference>
<dbReference type="GO" id="GO:0008270">
    <property type="term" value="F:zinc ion binding"/>
    <property type="evidence" value="ECO:0007669"/>
    <property type="project" value="UniProtKB-KW"/>
</dbReference>
<evidence type="ECO:0000259" key="7">
    <source>
        <dbReference type="PROSITE" id="PS50157"/>
    </source>
</evidence>
<evidence type="ECO:0000256" key="1">
    <source>
        <dbReference type="ARBA" id="ARBA00022723"/>
    </source>
</evidence>
<dbReference type="Pfam" id="PF00096">
    <property type="entry name" value="zf-C2H2"/>
    <property type="match status" value="2"/>
</dbReference>
<dbReference type="PANTHER" id="PTHR24409:SF295">
    <property type="entry name" value="AZ2-RELATED"/>
    <property type="match status" value="1"/>
</dbReference>
<dbReference type="SMART" id="SM00355">
    <property type="entry name" value="ZnF_C2H2"/>
    <property type="match status" value="5"/>
</dbReference>
<dbReference type="InterPro" id="IPR013087">
    <property type="entry name" value="Znf_C2H2_type"/>
</dbReference>
<feature type="domain" description="C2H2-type" evidence="7">
    <location>
        <begin position="131"/>
        <end position="158"/>
    </location>
</feature>
<dbReference type="PROSITE" id="PS50157">
    <property type="entry name" value="ZINC_FINGER_C2H2_2"/>
    <property type="match status" value="3"/>
</dbReference>
<dbReference type="FunFam" id="3.30.160.60:FF:000110">
    <property type="entry name" value="Zinc finger protein-like"/>
    <property type="match status" value="1"/>
</dbReference>
<evidence type="ECO:0000256" key="2">
    <source>
        <dbReference type="ARBA" id="ARBA00022737"/>
    </source>
</evidence>
<dbReference type="PANTHER" id="PTHR24409">
    <property type="entry name" value="ZINC FINGER PROTEIN 142"/>
    <property type="match status" value="1"/>
</dbReference>
<dbReference type="Proteomes" id="UP000292052">
    <property type="component" value="Unassembled WGS sequence"/>
</dbReference>
<dbReference type="Gene3D" id="3.30.160.60">
    <property type="entry name" value="Classic Zinc Finger"/>
    <property type="match status" value="2"/>
</dbReference>
<keyword evidence="6" id="KW-0812">Transmembrane</keyword>
<keyword evidence="9" id="KW-1185">Reference proteome</keyword>
<evidence type="ECO:0000256" key="6">
    <source>
        <dbReference type="SAM" id="Phobius"/>
    </source>
</evidence>
<keyword evidence="3 5" id="KW-0863">Zinc-finger</keyword>
<keyword evidence="4" id="KW-0862">Zinc</keyword>
<gene>
    <name evidence="8" type="ORF">BDFB_000075</name>
</gene>
<dbReference type="EMBL" id="QDEB01130526">
    <property type="protein sequence ID" value="RZB39179.1"/>
    <property type="molecule type" value="Genomic_DNA"/>
</dbReference>
<keyword evidence="6" id="KW-0472">Membrane</keyword>
<dbReference type="GO" id="GO:0000981">
    <property type="term" value="F:DNA-binding transcription factor activity, RNA polymerase II-specific"/>
    <property type="evidence" value="ECO:0007669"/>
    <property type="project" value="TreeGrafter"/>
</dbReference>
<evidence type="ECO:0000313" key="9">
    <source>
        <dbReference type="Proteomes" id="UP000292052"/>
    </source>
</evidence>
<evidence type="ECO:0000256" key="4">
    <source>
        <dbReference type="ARBA" id="ARBA00022833"/>
    </source>
</evidence>
<evidence type="ECO:0000313" key="8">
    <source>
        <dbReference type="EMBL" id="RZB39179.1"/>
    </source>
</evidence>
<keyword evidence="1" id="KW-0479">Metal-binding</keyword>